<evidence type="ECO:0000313" key="2">
    <source>
        <dbReference type="Proteomes" id="UP000717364"/>
    </source>
</evidence>
<gene>
    <name evidence="1" type="ORF">IXB50_14725</name>
</gene>
<dbReference type="Proteomes" id="UP000717364">
    <property type="component" value="Unassembled WGS sequence"/>
</dbReference>
<evidence type="ECO:0000313" key="1">
    <source>
        <dbReference type="EMBL" id="MBT9316680.1"/>
    </source>
</evidence>
<dbReference type="EMBL" id="JADOES010000031">
    <property type="protein sequence ID" value="MBT9316680.1"/>
    <property type="molecule type" value="Genomic_DNA"/>
</dbReference>
<reference evidence="1" key="1">
    <citation type="submission" date="2020-11" db="EMBL/GenBank/DDBJ databases">
        <authorList>
            <person name="Konstantinou D."/>
            <person name="Gkelis S."/>
            <person name="Popin R."/>
            <person name="Fewer D."/>
            <person name="Sivonen K."/>
        </authorList>
    </citation>
    <scope>NUCLEOTIDE SEQUENCE</scope>
    <source>
        <strain evidence="1">TAU-MAC 1115</strain>
    </source>
</reference>
<sequence>MLNKDLKIVNIQDTWLQKPLKQLSHRTLRTAHPHWSDSELHQAILMLDLKQKNPCGDLGVILT</sequence>
<proteinExistence type="predicted"/>
<accession>A0A947DH74</accession>
<reference evidence="1" key="2">
    <citation type="journal article" date="2021" name="Mar. Drugs">
        <title>Genome Reduction and Secondary Metabolism of the Marine Sponge-Associated Cyanobacterium Leptothoe.</title>
        <authorList>
            <person name="Konstantinou D."/>
            <person name="Popin R.V."/>
            <person name="Fewer D.P."/>
            <person name="Sivonen K."/>
            <person name="Gkelis S."/>
        </authorList>
    </citation>
    <scope>NUCLEOTIDE SEQUENCE</scope>
    <source>
        <strain evidence="1">TAU-MAC 1115</strain>
    </source>
</reference>
<dbReference type="RefSeq" id="WP_215609747.1">
    <property type="nucleotide sequence ID" value="NZ_JADOES010000031.1"/>
</dbReference>
<organism evidence="1 2">
    <name type="scientific">Leptothoe spongobia TAU-MAC 1115</name>
    <dbReference type="NCBI Taxonomy" id="1967444"/>
    <lineage>
        <taxon>Bacteria</taxon>
        <taxon>Bacillati</taxon>
        <taxon>Cyanobacteriota</taxon>
        <taxon>Cyanophyceae</taxon>
        <taxon>Nodosilineales</taxon>
        <taxon>Cymatolegaceae</taxon>
        <taxon>Leptothoe</taxon>
        <taxon>Leptothoe spongobia</taxon>
    </lineage>
</organism>
<name>A0A947DH74_9CYAN</name>
<keyword evidence="2" id="KW-1185">Reference proteome</keyword>
<protein>
    <submittedName>
        <fullName evidence="1">Uncharacterized protein</fullName>
    </submittedName>
</protein>
<dbReference type="AlphaFoldDB" id="A0A947DH74"/>
<comment type="caution">
    <text evidence="1">The sequence shown here is derived from an EMBL/GenBank/DDBJ whole genome shotgun (WGS) entry which is preliminary data.</text>
</comment>